<dbReference type="PANTHER" id="PTHR43289">
    <property type="entry name" value="MITOGEN-ACTIVATED PROTEIN KINASE KINASE KINASE 20-RELATED"/>
    <property type="match status" value="1"/>
</dbReference>
<feature type="domain" description="Protein kinase" evidence="7">
    <location>
        <begin position="340"/>
        <end position="597"/>
    </location>
</feature>
<dbReference type="SUPFAM" id="SSF56112">
    <property type="entry name" value="Protein kinase-like (PK-like)"/>
    <property type="match status" value="1"/>
</dbReference>
<keyword evidence="2 8" id="KW-0723">Serine/threonine-protein kinase</keyword>
<keyword evidence="4" id="KW-0547">Nucleotide-binding</keyword>
<dbReference type="CDD" id="cd14014">
    <property type="entry name" value="STKc_PknB_like"/>
    <property type="match status" value="1"/>
</dbReference>
<evidence type="ECO:0000256" key="6">
    <source>
        <dbReference type="ARBA" id="ARBA00022840"/>
    </source>
</evidence>
<dbReference type="GO" id="GO:0006508">
    <property type="term" value="P:proteolysis"/>
    <property type="evidence" value="ECO:0007669"/>
    <property type="project" value="InterPro"/>
</dbReference>
<dbReference type="OrthoDB" id="8447555at2"/>
<dbReference type="Pfam" id="PF00069">
    <property type="entry name" value="Pkinase"/>
    <property type="match status" value="1"/>
</dbReference>
<dbReference type="STRING" id="633440.SAMN05421869_110124"/>
<dbReference type="Proteomes" id="UP000199202">
    <property type="component" value="Unassembled WGS sequence"/>
</dbReference>
<dbReference type="RefSeq" id="WP_143043836.1">
    <property type="nucleotide sequence ID" value="NZ_FNDJ01000010.1"/>
</dbReference>
<evidence type="ECO:0000313" key="8">
    <source>
        <dbReference type="EMBL" id="SDJ38661.1"/>
    </source>
</evidence>
<evidence type="ECO:0000256" key="4">
    <source>
        <dbReference type="ARBA" id="ARBA00022741"/>
    </source>
</evidence>
<keyword evidence="6" id="KW-0067">ATP-binding</keyword>
<keyword evidence="9" id="KW-1185">Reference proteome</keyword>
<dbReference type="Gene3D" id="3.40.50.1460">
    <property type="match status" value="1"/>
</dbReference>
<protein>
    <recommendedName>
        <fullName evidence="1">non-specific serine/threonine protein kinase</fullName>
        <ecNumber evidence="1">2.7.11.1</ecNumber>
    </recommendedName>
</protein>
<dbReference type="GO" id="GO:0004197">
    <property type="term" value="F:cysteine-type endopeptidase activity"/>
    <property type="evidence" value="ECO:0007669"/>
    <property type="project" value="InterPro"/>
</dbReference>
<dbReference type="PROSITE" id="PS00108">
    <property type="entry name" value="PROTEIN_KINASE_ST"/>
    <property type="match status" value="1"/>
</dbReference>
<dbReference type="SMART" id="SM00220">
    <property type="entry name" value="S_TKc"/>
    <property type="match status" value="1"/>
</dbReference>
<evidence type="ECO:0000256" key="5">
    <source>
        <dbReference type="ARBA" id="ARBA00022777"/>
    </source>
</evidence>
<reference evidence="8 9" key="1">
    <citation type="submission" date="2016-10" db="EMBL/GenBank/DDBJ databases">
        <authorList>
            <person name="de Groot N.N."/>
        </authorList>
    </citation>
    <scope>NUCLEOTIDE SEQUENCE [LARGE SCALE GENOMIC DNA]</scope>
    <source>
        <strain evidence="8 9">CGMCC 4.6533</strain>
    </source>
</reference>
<dbReference type="PROSITE" id="PS50011">
    <property type="entry name" value="PROTEIN_KINASE_DOM"/>
    <property type="match status" value="1"/>
</dbReference>
<dbReference type="SUPFAM" id="SSF52129">
    <property type="entry name" value="Caspase-like"/>
    <property type="match status" value="1"/>
</dbReference>
<dbReference type="GO" id="GO:0005524">
    <property type="term" value="F:ATP binding"/>
    <property type="evidence" value="ECO:0007669"/>
    <property type="project" value="UniProtKB-KW"/>
</dbReference>
<dbReference type="InterPro" id="IPR000719">
    <property type="entry name" value="Prot_kinase_dom"/>
</dbReference>
<evidence type="ECO:0000256" key="2">
    <source>
        <dbReference type="ARBA" id="ARBA00022527"/>
    </source>
</evidence>
<dbReference type="InterPro" id="IPR011009">
    <property type="entry name" value="Kinase-like_dom_sf"/>
</dbReference>
<keyword evidence="3" id="KW-0808">Transferase</keyword>
<dbReference type="PANTHER" id="PTHR43289:SF6">
    <property type="entry name" value="SERINE_THREONINE-PROTEIN KINASE NEKL-3"/>
    <property type="match status" value="1"/>
</dbReference>
<dbReference type="Pfam" id="PF00656">
    <property type="entry name" value="Peptidase_C14"/>
    <property type="match status" value="1"/>
</dbReference>
<name>A0A1G8TAZ2_9ACTN</name>
<dbReference type="EC" id="2.7.11.1" evidence="1"/>
<keyword evidence="5 8" id="KW-0418">Kinase</keyword>
<dbReference type="EMBL" id="FNDJ01000010">
    <property type="protein sequence ID" value="SDJ38661.1"/>
    <property type="molecule type" value="Genomic_DNA"/>
</dbReference>
<evidence type="ECO:0000256" key="3">
    <source>
        <dbReference type="ARBA" id="ARBA00022679"/>
    </source>
</evidence>
<evidence type="ECO:0000313" key="9">
    <source>
        <dbReference type="Proteomes" id="UP000199202"/>
    </source>
</evidence>
<sequence>MTRKIALVAGVGSYKGRWEQLDSCAHDADQVAAVLSEPEYDFDVTTIVDQQVTRQAILRWLVDAKTSGADLILFYFAGHGAVNDLGTFLVTFDNEEFDEGISLATLMQLLQPAPGSSTSTVVILDCCHSGEAASTPVAGRSTRRVANTDINNVLRQSDPSAVVIAACASDQRAWETTNLGHGIFTFHLLEALLGYAADHTGDVTVHSLYEVVSREMASLDTWYQDPVFGGRVTGRVILGSRLTPVLSPPRPEQEYERIELEAQVHLEEYNRLRSANIDTWRASGYADACRRLESISDWFARKEQIQGLSQREGFRSAKNTLIRYQTELGLVEPGIRTPWGVLEKEIGGGGFGKVWLIADGKDRRQAYKLYHVNELSDREKVKRFKNGYDAMRMLNHDRIVKVHDYSSCPPGFVMDYIEGDNLRDLAPGTFMDPVSILYILQASADAIADAHKHLVIHRDIKPENIICSLREDGVYEPFLTDFDLAWFSTQTQKATKTAMGVVYYAAPEQYVAFNPKAARSRTPALDVYSFGQLLYFCFMNADPEPLNIGTNVEKLHRRLLSSCTAKATRLIVDLYKGCVQFAPEDRVSDFKSILAYLNEVMQELTYTDNDKKLEPDEYVNEVAFQITGRVPEEHFSSFFNATGNWEITPEWRDAPRLRAGVGQLLSLHFLPSTRMAMENMSNERMRLILNRRVDASLAPFRDQATRHPGRQGAFTFFLEWRPKNMSRTDALRLCEAIRSVIDTLQAS</sequence>
<organism evidence="8 9">
    <name type="scientific">Nonomuraea jiangxiensis</name>
    <dbReference type="NCBI Taxonomy" id="633440"/>
    <lineage>
        <taxon>Bacteria</taxon>
        <taxon>Bacillati</taxon>
        <taxon>Actinomycetota</taxon>
        <taxon>Actinomycetes</taxon>
        <taxon>Streptosporangiales</taxon>
        <taxon>Streptosporangiaceae</taxon>
        <taxon>Nonomuraea</taxon>
    </lineage>
</organism>
<dbReference type="GO" id="GO:0004674">
    <property type="term" value="F:protein serine/threonine kinase activity"/>
    <property type="evidence" value="ECO:0007669"/>
    <property type="project" value="UniProtKB-KW"/>
</dbReference>
<proteinExistence type="predicted"/>
<dbReference type="InterPro" id="IPR011600">
    <property type="entry name" value="Pept_C14_caspase"/>
</dbReference>
<dbReference type="AlphaFoldDB" id="A0A1G8TAZ2"/>
<gene>
    <name evidence="8" type="ORF">SAMN05421869_110124</name>
</gene>
<dbReference type="Gene3D" id="1.10.510.10">
    <property type="entry name" value="Transferase(Phosphotransferase) domain 1"/>
    <property type="match status" value="1"/>
</dbReference>
<evidence type="ECO:0000256" key="1">
    <source>
        <dbReference type="ARBA" id="ARBA00012513"/>
    </source>
</evidence>
<dbReference type="InterPro" id="IPR008271">
    <property type="entry name" value="Ser/Thr_kinase_AS"/>
</dbReference>
<dbReference type="InterPro" id="IPR029030">
    <property type="entry name" value="Caspase-like_dom_sf"/>
</dbReference>
<evidence type="ECO:0000259" key="7">
    <source>
        <dbReference type="PROSITE" id="PS50011"/>
    </source>
</evidence>
<accession>A0A1G8TAZ2</accession>